<sequence length="147" mass="16275">MPASPIHLHFFARSSAGREPALALTCAKRRLLSERPRPKVISHRRPIQRKYKDIRPRRSHRPDFREIYIFSPRIACNFITTDLLGSMECAASVAGSKLILVLGHSECGAVKGACDSVEVGNLTSTLANILERSTLLSGLAGWLRKVI</sequence>
<dbReference type="SUPFAM" id="SSF53056">
    <property type="entry name" value="beta-carbonic anhydrase, cab"/>
    <property type="match status" value="1"/>
</dbReference>
<dbReference type="Gene3D" id="3.40.1050.10">
    <property type="entry name" value="Carbonic anhydrase"/>
    <property type="match status" value="1"/>
</dbReference>
<dbReference type="Proteomes" id="UP001143362">
    <property type="component" value="Unassembled WGS sequence"/>
</dbReference>
<keyword evidence="3" id="KW-1185">Reference proteome</keyword>
<evidence type="ECO:0008006" key="4">
    <source>
        <dbReference type="Google" id="ProtNLM"/>
    </source>
</evidence>
<gene>
    <name evidence="2" type="ORF">EYC98_07350</name>
</gene>
<evidence type="ECO:0000313" key="3">
    <source>
        <dbReference type="Proteomes" id="UP001143362"/>
    </source>
</evidence>
<accession>A0ABT3TEF4</accession>
<comment type="caution">
    <text evidence="2">The sequence shown here is derived from an EMBL/GenBank/DDBJ whole genome shotgun (WGS) entry which is preliminary data.</text>
</comment>
<dbReference type="Pfam" id="PF00484">
    <property type="entry name" value="Pro_CA"/>
    <property type="match status" value="1"/>
</dbReference>
<dbReference type="EMBL" id="SHNN01000001">
    <property type="protein sequence ID" value="MCX2980692.1"/>
    <property type="molecule type" value="Genomic_DNA"/>
</dbReference>
<organism evidence="2 3">
    <name type="scientific">Candidatus Litorirhabdus singularis</name>
    <dbReference type="NCBI Taxonomy" id="2518993"/>
    <lineage>
        <taxon>Bacteria</taxon>
        <taxon>Pseudomonadati</taxon>
        <taxon>Pseudomonadota</taxon>
        <taxon>Gammaproteobacteria</taxon>
        <taxon>Cellvibrionales</taxon>
        <taxon>Halieaceae</taxon>
        <taxon>Candidatus Litorirhabdus</taxon>
    </lineage>
</organism>
<dbReference type="RefSeq" id="WP_320415542.1">
    <property type="nucleotide sequence ID" value="NZ_SHNN01000001.1"/>
</dbReference>
<reference evidence="2" key="1">
    <citation type="submission" date="2019-02" db="EMBL/GenBank/DDBJ databases">
        <authorList>
            <person name="Li S.-H."/>
        </authorList>
    </citation>
    <scope>NUCLEOTIDE SEQUENCE</scope>
    <source>
        <strain evidence="2">IMCC14734</strain>
    </source>
</reference>
<dbReference type="InterPro" id="IPR036874">
    <property type="entry name" value="Carbonic_anhydrase_sf"/>
</dbReference>
<evidence type="ECO:0000313" key="2">
    <source>
        <dbReference type="EMBL" id="MCX2980692.1"/>
    </source>
</evidence>
<dbReference type="InterPro" id="IPR001765">
    <property type="entry name" value="Carbonic_anhydrase"/>
</dbReference>
<comment type="similarity">
    <text evidence="1">Belongs to the beta-class carbonic anhydrase family.</text>
</comment>
<protein>
    <recommendedName>
        <fullName evidence="4">Carbonic anhydrase</fullName>
    </recommendedName>
</protein>
<evidence type="ECO:0000256" key="1">
    <source>
        <dbReference type="ARBA" id="ARBA00006217"/>
    </source>
</evidence>
<proteinExistence type="inferred from homology"/>
<name>A0ABT3TEF4_9GAMM</name>